<accession>A0A0A1X340</accession>
<keyword evidence="4" id="KW-0963">Cytoplasm</keyword>
<dbReference type="GO" id="GO:0005737">
    <property type="term" value="C:cytoplasm"/>
    <property type="evidence" value="ECO:0007669"/>
    <property type="project" value="UniProtKB-SubCell"/>
</dbReference>
<evidence type="ECO:0000256" key="1">
    <source>
        <dbReference type="ARBA" id="ARBA00004496"/>
    </source>
</evidence>
<dbReference type="InterPro" id="IPR025934">
    <property type="entry name" value="NudC_N_dom"/>
</dbReference>
<dbReference type="Pfam" id="PF04969">
    <property type="entry name" value="CS"/>
    <property type="match status" value="1"/>
</dbReference>
<evidence type="ECO:0000256" key="2">
    <source>
        <dbReference type="ARBA" id="ARBA00010513"/>
    </source>
</evidence>
<dbReference type="FunFam" id="2.60.40.790:FF:000001">
    <property type="entry name" value="Nuclear migration protein nudC"/>
    <property type="match status" value="1"/>
</dbReference>
<dbReference type="SUPFAM" id="SSF49764">
    <property type="entry name" value="HSP20-like chaperones"/>
    <property type="match status" value="1"/>
</dbReference>
<proteinExistence type="inferred from homology"/>
<dbReference type="InterPro" id="IPR008978">
    <property type="entry name" value="HSP20-like_chaperone"/>
</dbReference>
<evidence type="ECO:0000259" key="7">
    <source>
        <dbReference type="PROSITE" id="PS51203"/>
    </source>
</evidence>
<dbReference type="PANTHER" id="PTHR12356">
    <property type="entry name" value="NUCLEAR MOVEMENT PROTEIN NUDC"/>
    <property type="match status" value="1"/>
</dbReference>
<dbReference type="GeneID" id="105218410"/>
<dbReference type="OrthoDB" id="416217at2759"/>
<keyword evidence="5" id="KW-0597">Phosphoprotein</keyword>
<sequence length="292" mass="33531">MEVEKFDALLLAIAEKHKDGIPQFLDTIASFLRRKTDFFTGVVPEKWEGLLLNVFHKQYDKAIEQTSGNGNEVLSKQDTKKSKDVASIELRDEEKDLKDEVSKPINHVDDESEKDEIGKLKPNTGNGCTLDNYSWTQTLQEVEVKIPLKTSSNLRARDIEVTIGKSSIKAGIKNRESIINGKLCAEVKQDDSVWVLQDNNTILITLEKINKMNWWDRLISTDPPISTRKINPEPSKLSDLDGETRSLVEKMMYDQRQKEMGLPTSEERRKMEILEKFKTQHPEMDFSNCKFN</sequence>
<dbReference type="InterPro" id="IPR007052">
    <property type="entry name" value="CS_dom"/>
</dbReference>
<dbReference type="GO" id="GO:0006457">
    <property type="term" value="P:protein folding"/>
    <property type="evidence" value="ECO:0007669"/>
    <property type="project" value="TreeGrafter"/>
</dbReference>
<gene>
    <name evidence="8" type="primary">NUDC</name>
    <name evidence="8" type="ORF">g.50947</name>
</gene>
<name>A0A0A1X340_ZEUCU</name>
<evidence type="ECO:0000256" key="5">
    <source>
        <dbReference type="ARBA" id="ARBA00022553"/>
    </source>
</evidence>
<dbReference type="CTD" id="10726"/>
<comment type="subcellular location">
    <subcellularLocation>
        <location evidence="1">Cytoplasm</location>
    </subcellularLocation>
</comment>
<dbReference type="AlphaFoldDB" id="A0A0A1X340"/>
<evidence type="ECO:0000256" key="6">
    <source>
        <dbReference type="ARBA" id="ARBA00030427"/>
    </source>
</evidence>
<dbReference type="EMBL" id="GBXI01009026">
    <property type="protein sequence ID" value="JAD05266.1"/>
    <property type="molecule type" value="Transcribed_RNA"/>
</dbReference>
<evidence type="ECO:0000313" key="8">
    <source>
        <dbReference type="EMBL" id="JAD05266.1"/>
    </source>
</evidence>
<dbReference type="Gene3D" id="2.60.40.790">
    <property type="match status" value="1"/>
</dbReference>
<evidence type="ECO:0000256" key="3">
    <source>
        <dbReference type="ARBA" id="ARBA00017641"/>
    </source>
</evidence>
<feature type="domain" description="CS" evidence="7">
    <location>
        <begin position="128"/>
        <end position="219"/>
    </location>
</feature>
<dbReference type="PANTHER" id="PTHR12356:SF3">
    <property type="entry name" value="NUCLEAR MIGRATION PROTEIN NUDC"/>
    <property type="match status" value="1"/>
</dbReference>
<dbReference type="Pfam" id="PF14050">
    <property type="entry name" value="Nudc_N"/>
    <property type="match status" value="1"/>
</dbReference>
<organism evidence="8">
    <name type="scientific">Zeugodacus cucurbitae</name>
    <name type="common">Melon fruit fly</name>
    <name type="synonym">Bactrocera cucurbitae</name>
    <dbReference type="NCBI Taxonomy" id="28588"/>
    <lineage>
        <taxon>Eukaryota</taxon>
        <taxon>Metazoa</taxon>
        <taxon>Ecdysozoa</taxon>
        <taxon>Arthropoda</taxon>
        <taxon>Hexapoda</taxon>
        <taxon>Insecta</taxon>
        <taxon>Pterygota</taxon>
        <taxon>Neoptera</taxon>
        <taxon>Endopterygota</taxon>
        <taxon>Diptera</taxon>
        <taxon>Brachycera</taxon>
        <taxon>Muscomorpha</taxon>
        <taxon>Tephritoidea</taxon>
        <taxon>Tephritidae</taxon>
        <taxon>Zeugodacus</taxon>
        <taxon>Zeugodacus</taxon>
    </lineage>
</organism>
<dbReference type="PROSITE" id="PS51203">
    <property type="entry name" value="CS"/>
    <property type="match status" value="1"/>
</dbReference>
<reference evidence="8" key="2">
    <citation type="journal article" date="2015" name="Gigascience">
        <title>Reconstructing a comprehensive transcriptome assembly of a white-pupal translocated strain of the pest fruit fly Bactrocera cucurbitae.</title>
        <authorList>
            <person name="Sim S.B."/>
            <person name="Calla B."/>
            <person name="Hall B."/>
            <person name="DeRego T."/>
            <person name="Geib S.M."/>
        </authorList>
    </citation>
    <scope>NUCLEOTIDE SEQUENCE</scope>
</reference>
<comment type="similarity">
    <text evidence="2">Belongs to the nudC family.</text>
</comment>
<reference evidence="8" key="1">
    <citation type="submission" date="2014-11" db="EMBL/GenBank/DDBJ databases">
        <authorList>
            <person name="Geib S."/>
        </authorList>
    </citation>
    <scope>NUCLEOTIDE SEQUENCE</scope>
</reference>
<evidence type="ECO:0000256" key="4">
    <source>
        <dbReference type="ARBA" id="ARBA00022490"/>
    </source>
</evidence>
<dbReference type="InterPro" id="IPR037898">
    <property type="entry name" value="NudC_fam"/>
</dbReference>
<protein>
    <recommendedName>
        <fullName evidence="3">Nuclear migration protein nudC</fullName>
    </recommendedName>
    <alternativeName>
        <fullName evidence="6">Nuclear distribution protein C homolog</fullName>
    </alternativeName>
</protein>
<dbReference type="GO" id="GO:0051082">
    <property type="term" value="F:unfolded protein binding"/>
    <property type="evidence" value="ECO:0007669"/>
    <property type="project" value="TreeGrafter"/>
</dbReference>